<evidence type="ECO:0000256" key="7">
    <source>
        <dbReference type="ARBA" id="ARBA00022989"/>
    </source>
</evidence>
<dbReference type="InterPro" id="IPR002523">
    <property type="entry name" value="MgTranspt_CorA/ZnTranspt_ZntB"/>
</dbReference>
<keyword evidence="9 12" id="KW-0472">Membrane</keyword>
<evidence type="ECO:0000313" key="13">
    <source>
        <dbReference type="EMBL" id="SNR74140.1"/>
    </source>
</evidence>
<accession>A0A238YSW6</accession>
<feature type="transmembrane region" description="Helical" evidence="12">
    <location>
        <begin position="293"/>
        <end position="313"/>
    </location>
</feature>
<dbReference type="CDD" id="cd12828">
    <property type="entry name" value="TmCorA-like_1"/>
    <property type="match status" value="1"/>
</dbReference>
<dbReference type="RefSeq" id="WP_089379073.1">
    <property type="nucleotide sequence ID" value="NZ_FZNX01000005.1"/>
</dbReference>
<keyword evidence="7 12" id="KW-1133">Transmembrane helix</keyword>
<dbReference type="InterPro" id="IPR045861">
    <property type="entry name" value="CorA_cytoplasmic_dom"/>
</dbReference>
<dbReference type="GO" id="GO:0015087">
    <property type="term" value="F:cobalt ion transmembrane transporter activity"/>
    <property type="evidence" value="ECO:0007669"/>
    <property type="project" value="UniProtKB-UniRule"/>
</dbReference>
<evidence type="ECO:0000256" key="1">
    <source>
        <dbReference type="ARBA" id="ARBA00004651"/>
    </source>
</evidence>
<dbReference type="SUPFAM" id="SSF143865">
    <property type="entry name" value="CorA soluble domain-like"/>
    <property type="match status" value="1"/>
</dbReference>
<keyword evidence="14" id="KW-1185">Reference proteome</keyword>
<dbReference type="FunFam" id="1.20.58.340:FF:000004">
    <property type="entry name" value="Magnesium transport protein CorA"/>
    <property type="match status" value="1"/>
</dbReference>
<name>A0A238YSW6_9FLAO</name>
<dbReference type="Pfam" id="PF01544">
    <property type="entry name" value="CorA"/>
    <property type="match status" value="1"/>
</dbReference>
<dbReference type="Gene3D" id="3.30.460.20">
    <property type="entry name" value="CorA soluble domain-like"/>
    <property type="match status" value="1"/>
</dbReference>
<reference evidence="14" key="1">
    <citation type="submission" date="2017-06" db="EMBL/GenBank/DDBJ databases">
        <authorList>
            <person name="Varghese N."/>
            <person name="Submissions S."/>
        </authorList>
    </citation>
    <scope>NUCLEOTIDE SEQUENCE [LARGE SCALE GENOMIC DNA]</scope>
    <source>
        <strain evidence="14">DSM 27993</strain>
    </source>
</reference>
<comment type="function">
    <text evidence="11">Mediates influx of magnesium ions. Alternates between open and closed states. Activated by low cytoplasmic Mg(2+) levels. Inactive when cytoplasmic Mg(2+) levels are high.</text>
</comment>
<evidence type="ECO:0000256" key="2">
    <source>
        <dbReference type="ARBA" id="ARBA00009765"/>
    </source>
</evidence>
<keyword evidence="4 12" id="KW-1003">Cell membrane</keyword>
<dbReference type="PANTHER" id="PTHR46494:SF1">
    <property type="entry name" value="CORA FAMILY METAL ION TRANSPORTER (EUROFUNG)"/>
    <property type="match status" value="1"/>
</dbReference>
<feature type="transmembrane region" description="Helical" evidence="12">
    <location>
        <begin position="325"/>
        <end position="345"/>
    </location>
</feature>
<dbReference type="InterPro" id="IPR045863">
    <property type="entry name" value="CorA_TM1_TM2"/>
</dbReference>
<comment type="similarity">
    <text evidence="2 12">Belongs to the CorA metal ion transporter (MIT) (TC 1.A.35) family.</text>
</comment>
<evidence type="ECO:0000256" key="6">
    <source>
        <dbReference type="ARBA" id="ARBA00022842"/>
    </source>
</evidence>
<keyword evidence="3 12" id="KW-0813">Transport</keyword>
<dbReference type="GO" id="GO:0050897">
    <property type="term" value="F:cobalt ion binding"/>
    <property type="evidence" value="ECO:0007669"/>
    <property type="project" value="TreeGrafter"/>
</dbReference>
<dbReference type="EMBL" id="FZNX01000005">
    <property type="protein sequence ID" value="SNR74140.1"/>
    <property type="molecule type" value="Genomic_DNA"/>
</dbReference>
<evidence type="ECO:0000313" key="14">
    <source>
        <dbReference type="Proteomes" id="UP000198412"/>
    </source>
</evidence>
<dbReference type="Proteomes" id="UP000198412">
    <property type="component" value="Unassembled WGS sequence"/>
</dbReference>
<dbReference type="InterPro" id="IPR004488">
    <property type="entry name" value="Mg/Co-transport_prot_CorA"/>
</dbReference>
<protein>
    <recommendedName>
        <fullName evidence="12">Magnesium transport protein CorA</fullName>
    </recommendedName>
</protein>
<comment type="catalytic activity">
    <reaction evidence="10">
        <text>Mg(2+)(in) = Mg(2+)(out)</text>
        <dbReference type="Rhea" id="RHEA:29827"/>
        <dbReference type="ChEBI" id="CHEBI:18420"/>
    </reaction>
</comment>
<evidence type="ECO:0000256" key="11">
    <source>
        <dbReference type="ARBA" id="ARBA00045497"/>
    </source>
</evidence>
<dbReference type="Gene3D" id="1.20.58.340">
    <property type="entry name" value="Magnesium transport protein CorA, transmembrane region"/>
    <property type="match status" value="2"/>
</dbReference>
<evidence type="ECO:0000256" key="10">
    <source>
        <dbReference type="ARBA" id="ARBA00034269"/>
    </source>
</evidence>
<dbReference type="GO" id="GO:0005886">
    <property type="term" value="C:plasma membrane"/>
    <property type="evidence" value="ECO:0007669"/>
    <property type="project" value="UniProtKB-SubCell"/>
</dbReference>
<proteinExistence type="inferred from homology"/>
<organism evidence="13 14">
    <name type="scientific">Lutibacter flavus</name>
    <dbReference type="NCBI Taxonomy" id="691689"/>
    <lineage>
        <taxon>Bacteria</taxon>
        <taxon>Pseudomonadati</taxon>
        <taxon>Bacteroidota</taxon>
        <taxon>Flavobacteriia</taxon>
        <taxon>Flavobacteriales</taxon>
        <taxon>Flavobacteriaceae</taxon>
        <taxon>Lutibacter</taxon>
    </lineage>
</organism>
<sequence>MRKKILNRKKINPSTQIFTGVKYSDDLNMQLFIYNENEYVENSKFYEKDFNGFNNDEKQYWLNTHAIHDTEQITSICKKAKIHDLVIQDILDVNQRPKFQEYEDYWFFSMKSILPSDSTEIESEQLSFILGKNYLISFQEKKSDHFEHVRHRIREKIGILRERGTDYLLFLLLESILDNYFKTIENIEDIVENFVLIDINEDPSPTLLNTIENYKRQLHSIKKTILPIRDFVSKVEREKFSLIQQKHIKYFFELKDICLTLLDNCDKIEARLESDINLFFSIQGHRMNQVMKTLTVVSTIFIPLTFLAGIYGMNFSNMPELTWKYGYFGIWAIILIVFIIMILYFKRKKWF</sequence>
<evidence type="ECO:0000256" key="8">
    <source>
        <dbReference type="ARBA" id="ARBA00023065"/>
    </source>
</evidence>
<evidence type="ECO:0000256" key="3">
    <source>
        <dbReference type="ARBA" id="ARBA00022448"/>
    </source>
</evidence>
<evidence type="ECO:0000256" key="9">
    <source>
        <dbReference type="ARBA" id="ARBA00023136"/>
    </source>
</evidence>
<dbReference type="SUPFAM" id="SSF144083">
    <property type="entry name" value="Magnesium transport protein CorA, transmembrane region"/>
    <property type="match status" value="1"/>
</dbReference>
<evidence type="ECO:0000256" key="12">
    <source>
        <dbReference type="RuleBase" id="RU362010"/>
    </source>
</evidence>
<dbReference type="GO" id="GO:0015095">
    <property type="term" value="F:magnesium ion transmembrane transporter activity"/>
    <property type="evidence" value="ECO:0007669"/>
    <property type="project" value="UniProtKB-UniRule"/>
</dbReference>
<dbReference type="OrthoDB" id="9803416at2"/>
<dbReference type="AlphaFoldDB" id="A0A238YSW6"/>
<dbReference type="GO" id="GO:0000287">
    <property type="term" value="F:magnesium ion binding"/>
    <property type="evidence" value="ECO:0007669"/>
    <property type="project" value="TreeGrafter"/>
</dbReference>
<comment type="subcellular location">
    <subcellularLocation>
        <location evidence="1">Cell membrane</location>
        <topology evidence="1">Multi-pass membrane protein</topology>
    </subcellularLocation>
    <subcellularLocation>
        <location evidence="12">Membrane</location>
        <topology evidence="12">Multi-pass membrane protein</topology>
    </subcellularLocation>
</comment>
<evidence type="ECO:0000256" key="5">
    <source>
        <dbReference type="ARBA" id="ARBA00022692"/>
    </source>
</evidence>
<gene>
    <name evidence="12" type="primary">corA</name>
    <name evidence="13" type="ORF">SAMN04488111_2792</name>
</gene>
<dbReference type="NCBIfam" id="TIGR00383">
    <property type="entry name" value="corA"/>
    <property type="match status" value="1"/>
</dbReference>
<dbReference type="PANTHER" id="PTHR46494">
    <property type="entry name" value="CORA FAMILY METAL ION TRANSPORTER (EUROFUNG)"/>
    <property type="match status" value="1"/>
</dbReference>
<keyword evidence="6 12" id="KW-0460">Magnesium</keyword>
<keyword evidence="5 12" id="KW-0812">Transmembrane</keyword>
<keyword evidence="8 12" id="KW-0406">Ion transport</keyword>
<evidence type="ECO:0000256" key="4">
    <source>
        <dbReference type="ARBA" id="ARBA00022475"/>
    </source>
</evidence>